<dbReference type="GO" id="GO:0016020">
    <property type="term" value="C:membrane"/>
    <property type="evidence" value="ECO:0007669"/>
    <property type="project" value="InterPro"/>
</dbReference>
<dbReference type="GO" id="GO:0016780">
    <property type="term" value="F:phosphotransferase activity, for other substituted phosphate groups"/>
    <property type="evidence" value="ECO:0007669"/>
    <property type="project" value="InterPro"/>
</dbReference>
<dbReference type="InterPro" id="IPR043130">
    <property type="entry name" value="CDP-OH_PTrfase_TM_dom"/>
</dbReference>
<keyword evidence="3" id="KW-0812">Transmembrane</keyword>
<keyword evidence="1 2" id="KW-0808">Transferase</keyword>
<keyword evidence="3" id="KW-1133">Transmembrane helix</keyword>
<dbReference type="InterPro" id="IPR000462">
    <property type="entry name" value="CDP-OH_P_trans"/>
</dbReference>
<comment type="similarity">
    <text evidence="2">Belongs to the CDP-alcohol phosphatidyltransferase class-I family.</text>
</comment>
<proteinExistence type="inferred from homology"/>
<evidence type="ECO:0000256" key="1">
    <source>
        <dbReference type="ARBA" id="ARBA00022679"/>
    </source>
</evidence>
<dbReference type="InParanoid" id="A0A545AY17"/>
<dbReference type="GO" id="GO:0008654">
    <property type="term" value="P:phospholipid biosynthetic process"/>
    <property type="evidence" value="ECO:0007669"/>
    <property type="project" value="InterPro"/>
</dbReference>
<keyword evidence="5" id="KW-1185">Reference proteome</keyword>
<dbReference type="OrthoDB" id="9782011at2"/>
<feature type="transmembrane region" description="Helical" evidence="3">
    <location>
        <begin position="76"/>
        <end position="92"/>
    </location>
</feature>
<evidence type="ECO:0000256" key="2">
    <source>
        <dbReference type="RuleBase" id="RU003750"/>
    </source>
</evidence>
<dbReference type="Gene3D" id="1.20.120.1760">
    <property type="match status" value="1"/>
</dbReference>
<protein>
    <submittedName>
        <fullName evidence="4">CDP-alcohol phosphatidyltransferase family protein</fullName>
    </submittedName>
</protein>
<dbReference type="EMBL" id="VIRS01000003">
    <property type="protein sequence ID" value="TQS46229.1"/>
    <property type="molecule type" value="Genomic_DNA"/>
</dbReference>
<reference evidence="4 5" key="1">
    <citation type="submission" date="2019-07" db="EMBL/GenBank/DDBJ databases">
        <title>Cryptosporangium phraense sp. nov., isolated from plant litter.</title>
        <authorList>
            <person name="Suriyachadkun C."/>
        </authorList>
    </citation>
    <scope>NUCLEOTIDE SEQUENCE [LARGE SCALE GENOMIC DNA]</scope>
    <source>
        <strain evidence="4 5">A-T 5661</strain>
    </source>
</reference>
<feature type="transmembrane region" description="Helical" evidence="3">
    <location>
        <begin position="191"/>
        <end position="207"/>
    </location>
</feature>
<dbReference type="AlphaFoldDB" id="A0A545AY17"/>
<evidence type="ECO:0000313" key="5">
    <source>
        <dbReference type="Proteomes" id="UP000317982"/>
    </source>
</evidence>
<accession>A0A545AY17</accession>
<comment type="caution">
    <text evidence="4">The sequence shown here is derived from an EMBL/GenBank/DDBJ whole genome shotgun (WGS) entry which is preliminary data.</text>
</comment>
<keyword evidence="3" id="KW-0472">Membrane</keyword>
<organism evidence="4 5">
    <name type="scientific">Cryptosporangium phraense</name>
    <dbReference type="NCBI Taxonomy" id="2593070"/>
    <lineage>
        <taxon>Bacteria</taxon>
        <taxon>Bacillati</taxon>
        <taxon>Actinomycetota</taxon>
        <taxon>Actinomycetes</taxon>
        <taxon>Cryptosporangiales</taxon>
        <taxon>Cryptosporangiaceae</taxon>
        <taxon>Cryptosporangium</taxon>
    </lineage>
</organism>
<dbReference type="Pfam" id="PF01066">
    <property type="entry name" value="CDP-OH_P_transf"/>
    <property type="match status" value="1"/>
</dbReference>
<sequence>MVAQFGVLGVLAGTVGLAPTGWLAGVAFSIATWVFLTGALHRSGAESFGPANAVTLARCTLVGGVTALVADSFTTSVHVGALVGVAFVAWLMDGIDGQVARRTGTTTALGARFDGEVDSILALVLTVYLAQSLGGWVIAIGALRYAYVVAGWALPWLRGDLPRRQSRSAIAAALGFVLVVAASGLLPVAAAGVLVGLSLGVVSWSFGRDIRFLYRRRAVSIRTASASRPFIGVGQHS</sequence>
<dbReference type="PROSITE" id="PS00379">
    <property type="entry name" value="CDP_ALCOHOL_P_TRANSF"/>
    <property type="match status" value="1"/>
</dbReference>
<dbReference type="InterPro" id="IPR048254">
    <property type="entry name" value="CDP_ALCOHOL_P_TRANSF_CS"/>
</dbReference>
<evidence type="ECO:0000313" key="4">
    <source>
        <dbReference type="EMBL" id="TQS46229.1"/>
    </source>
</evidence>
<gene>
    <name evidence="4" type="ORF">FL583_05735</name>
</gene>
<evidence type="ECO:0000256" key="3">
    <source>
        <dbReference type="SAM" id="Phobius"/>
    </source>
</evidence>
<name>A0A545AY17_9ACTN</name>
<dbReference type="Proteomes" id="UP000317982">
    <property type="component" value="Unassembled WGS sequence"/>
</dbReference>